<dbReference type="InterPro" id="IPR036259">
    <property type="entry name" value="MFS_trans_sf"/>
</dbReference>
<dbReference type="OrthoDB" id="410267at2759"/>
<feature type="transmembrane region" description="Helical" evidence="3">
    <location>
        <begin position="436"/>
        <end position="457"/>
    </location>
</feature>
<evidence type="ECO:0000259" key="4">
    <source>
        <dbReference type="PROSITE" id="PS50850"/>
    </source>
</evidence>
<dbReference type="OMA" id="RNSMWSV"/>
<dbReference type="InterPro" id="IPR020846">
    <property type="entry name" value="MFS_dom"/>
</dbReference>
<keyword evidence="3" id="KW-1133">Transmembrane helix</keyword>
<dbReference type="Gene3D" id="1.20.1250.20">
    <property type="entry name" value="MFS general substrate transporter like domains"/>
    <property type="match status" value="2"/>
</dbReference>
<feature type="transmembrane region" description="Helical" evidence="3">
    <location>
        <begin position="540"/>
        <end position="560"/>
    </location>
</feature>
<feature type="domain" description="Major facilitator superfamily (MFS) profile" evidence="4">
    <location>
        <begin position="434"/>
        <end position="676"/>
    </location>
</feature>
<dbReference type="Proteomes" id="UP000030742">
    <property type="component" value="Unassembled WGS sequence"/>
</dbReference>
<feature type="transmembrane region" description="Helical" evidence="3">
    <location>
        <begin position="188"/>
        <end position="207"/>
    </location>
</feature>
<feature type="transmembrane region" description="Helical" evidence="3">
    <location>
        <begin position="477"/>
        <end position="498"/>
    </location>
</feature>
<dbReference type="EMBL" id="KB740966">
    <property type="protein sequence ID" value="ENN76910.1"/>
    <property type="molecule type" value="Genomic_DNA"/>
</dbReference>
<dbReference type="PROSITE" id="PS50850">
    <property type="entry name" value="MFS"/>
    <property type="match status" value="1"/>
</dbReference>
<evidence type="ECO:0000256" key="2">
    <source>
        <dbReference type="SAM" id="MobiDB-lite"/>
    </source>
</evidence>
<comment type="subcellular location">
    <subcellularLocation>
        <location evidence="1">Membrane</location>
        <topology evidence="1">Multi-pass membrane protein</topology>
    </subcellularLocation>
</comment>
<feature type="transmembrane region" description="Helical" evidence="3">
    <location>
        <begin position="601"/>
        <end position="621"/>
    </location>
</feature>
<feature type="transmembrane region" description="Helical" evidence="3">
    <location>
        <begin position="69"/>
        <end position="88"/>
    </location>
</feature>
<feature type="transmembrane region" description="Helical" evidence="3">
    <location>
        <begin position="126"/>
        <end position="151"/>
    </location>
</feature>
<dbReference type="InterPro" id="IPR050327">
    <property type="entry name" value="Proton-linked_MCT"/>
</dbReference>
<evidence type="ECO:0000313" key="7">
    <source>
        <dbReference type="Proteomes" id="UP000030742"/>
    </source>
</evidence>
<dbReference type="InterPro" id="IPR011701">
    <property type="entry name" value="MFS"/>
</dbReference>
<dbReference type="HOGENOM" id="CLU_001265_59_2_1"/>
<feature type="transmembrane region" description="Helical" evidence="3">
    <location>
        <begin position="567"/>
        <end position="589"/>
    </location>
</feature>
<evidence type="ECO:0000313" key="5">
    <source>
        <dbReference type="EMBL" id="ENN76910.1"/>
    </source>
</evidence>
<keyword evidence="3" id="KW-0812">Transmembrane</keyword>
<dbReference type="AlphaFoldDB" id="N6U5M4"/>
<feature type="region of interest" description="Disordered" evidence="2">
    <location>
        <begin position="1"/>
        <end position="22"/>
    </location>
</feature>
<feature type="transmembrane region" description="Helical" evidence="3">
    <location>
        <begin position="30"/>
        <end position="57"/>
    </location>
</feature>
<reference evidence="5 7" key="1">
    <citation type="journal article" date="2013" name="Genome Biol.">
        <title>Draft genome of the mountain pine beetle, Dendroctonus ponderosae Hopkins, a major forest pest.</title>
        <authorList>
            <person name="Keeling C.I."/>
            <person name="Yuen M.M."/>
            <person name="Liao N.Y."/>
            <person name="Docking T.R."/>
            <person name="Chan S.K."/>
            <person name="Taylor G.A."/>
            <person name="Palmquist D.L."/>
            <person name="Jackman S.D."/>
            <person name="Nguyen A."/>
            <person name="Li M."/>
            <person name="Henderson H."/>
            <person name="Janes J.K."/>
            <person name="Zhao Y."/>
            <person name="Pandoh P."/>
            <person name="Moore R."/>
            <person name="Sperling F.A."/>
            <person name="Huber D.P."/>
            <person name="Birol I."/>
            <person name="Jones S.J."/>
            <person name="Bohlmann J."/>
        </authorList>
    </citation>
    <scope>NUCLEOTIDE SEQUENCE</scope>
</reference>
<dbReference type="PANTHER" id="PTHR11360">
    <property type="entry name" value="MONOCARBOXYLATE TRANSPORTER"/>
    <property type="match status" value="1"/>
</dbReference>
<feature type="transmembrane region" description="Helical" evidence="3">
    <location>
        <begin position="95"/>
        <end position="114"/>
    </location>
</feature>
<feature type="region of interest" description="Disordered" evidence="2">
    <location>
        <begin position="322"/>
        <end position="362"/>
    </location>
</feature>
<dbReference type="GO" id="GO:0016020">
    <property type="term" value="C:membrane"/>
    <property type="evidence" value="ECO:0007669"/>
    <property type="project" value="UniProtKB-SubCell"/>
</dbReference>
<feature type="compositionally biased region" description="Basic and acidic residues" evidence="2">
    <location>
        <begin position="350"/>
        <end position="362"/>
    </location>
</feature>
<evidence type="ECO:0000256" key="3">
    <source>
        <dbReference type="SAM" id="Phobius"/>
    </source>
</evidence>
<organism evidence="5">
    <name type="scientific">Dendroctonus ponderosae</name>
    <name type="common">Mountain pine beetle</name>
    <dbReference type="NCBI Taxonomy" id="77166"/>
    <lineage>
        <taxon>Eukaryota</taxon>
        <taxon>Metazoa</taxon>
        <taxon>Ecdysozoa</taxon>
        <taxon>Arthropoda</taxon>
        <taxon>Hexapoda</taxon>
        <taxon>Insecta</taxon>
        <taxon>Pterygota</taxon>
        <taxon>Neoptera</taxon>
        <taxon>Endopterygota</taxon>
        <taxon>Coleoptera</taxon>
        <taxon>Polyphaga</taxon>
        <taxon>Cucujiformia</taxon>
        <taxon>Curculionidae</taxon>
        <taxon>Scolytinae</taxon>
        <taxon>Dendroctonus</taxon>
    </lineage>
</organism>
<sequence>MCSLESKLQATPEARAEEGKPDSKIPDGGWGWVVVFATFLLCMIADGVTFSFGLLYVEFLKEFEASNSATSWIGSLFMAVPLLSGPIMSALVDKFGCRSMTIVGGIISASGFILSSKCYSLNLMYLTFGMLAGLGLGLIYVTVVVSVAFWFEKRRTLAVGIGSSGIGIGTFIFSPLTTYLIMEFGWRGTTLILGGCFLNMCVCGTLMRDPDWIIEQDRLEAKSKLSKSTKSSKDSLENSINLEELKAFLTSEKDVKLLLNDLEESLDGRDKDTLKNYFSAVNLPTFIKKHETVPVEVLQLLTTNKNALDVILHHYSSLVVPKKKSEDTPSHNQGDLVRAPSIQKAHWTKHKPEEAHETPIGHTKSYHESYFKNLKLDTHSLAHRGALFNTSKYRFKASSCPNIYRVSMVSLPRKDSKEVWYSELVDLVKGMFDFSLFLELHFCLLSLSTIILFTWFIVPYFYLVTLMTNFEYTTEQASFTISNIGISNTLGMIVLGWAGDRPWMNITKTCAICLVVCGLSVAGQMLFIKNYFMLQVSSSLFGLSLASHFTFTPGIVMELVPLDRFTIAYGLQLLCQGIGTLVGPPYAGLLYDITQSWEQTFYQAAIWIILSGIFVAIIPYIRNRKMFGRGSVEKEVDDPQSHYVPLVLLFLAMMLAFIGMFYLTAMGFQSYLRGDK</sequence>
<feature type="non-terminal residue" evidence="5">
    <location>
        <position position="1"/>
    </location>
</feature>
<gene>
    <name evidence="6" type="ORF">D910_01837</name>
    <name evidence="5" type="ORF">YQE_06557</name>
</gene>
<protein>
    <recommendedName>
        <fullName evidence="4">Major facilitator superfamily (MFS) profile domain-containing protein</fullName>
    </recommendedName>
</protein>
<dbReference type="Pfam" id="PF07690">
    <property type="entry name" value="MFS_1"/>
    <property type="match status" value="2"/>
</dbReference>
<name>N6U5M4_DENPD</name>
<feature type="transmembrane region" description="Helical" evidence="3">
    <location>
        <begin position="158"/>
        <end position="182"/>
    </location>
</feature>
<evidence type="ECO:0000256" key="1">
    <source>
        <dbReference type="ARBA" id="ARBA00004141"/>
    </source>
</evidence>
<feature type="transmembrane region" description="Helical" evidence="3">
    <location>
        <begin position="642"/>
        <end position="663"/>
    </location>
</feature>
<feature type="transmembrane region" description="Helical" evidence="3">
    <location>
        <begin position="510"/>
        <end position="528"/>
    </location>
</feature>
<keyword evidence="3" id="KW-0472">Membrane</keyword>
<dbReference type="GO" id="GO:0008028">
    <property type="term" value="F:monocarboxylic acid transmembrane transporter activity"/>
    <property type="evidence" value="ECO:0007669"/>
    <property type="project" value="TreeGrafter"/>
</dbReference>
<dbReference type="EMBL" id="KB631578">
    <property type="protein sequence ID" value="ERL84404.1"/>
    <property type="molecule type" value="Genomic_DNA"/>
</dbReference>
<evidence type="ECO:0000313" key="6">
    <source>
        <dbReference type="EMBL" id="ERL84404.1"/>
    </source>
</evidence>
<dbReference type="SUPFAM" id="SSF103473">
    <property type="entry name" value="MFS general substrate transporter"/>
    <property type="match status" value="1"/>
</dbReference>
<proteinExistence type="predicted"/>
<dbReference type="PANTHER" id="PTHR11360:SF111">
    <property type="entry name" value="CHASKI, ISOFORM A"/>
    <property type="match status" value="1"/>
</dbReference>
<accession>N6U5M4</accession>